<evidence type="ECO:0000313" key="2">
    <source>
        <dbReference type="Proteomes" id="UP001299876"/>
    </source>
</evidence>
<dbReference type="EMBL" id="JAKNRW010000009">
    <property type="protein sequence ID" value="MCK1791189.1"/>
    <property type="molecule type" value="Genomic_DNA"/>
</dbReference>
<gene>
    <name evidence="1" type="ORF">L9059_13540</name>
</gene>
<dbReference type="Proteomes" id="UP001299876">
    <property type="component" value="Unassembled WGS sequence"/>
</dbReference>
<name>A0ABT0F010_9PSED</name>
<protein>
    <submittedName>
        <fullName evidence="1">Uncharacterized protein</fullName>
    </submittedName>
</protein>
<proteinExistence type="predicted"/>
<keyword evidence="2" id="KW-1185">Reference proteome</keyword>
<sequence length="137" mass="15838">MEQADWDALKAQMDSPWGSMTLQCDQFVLTLQQHTSSKSKSWMTGVYVDGLFKGAWVMASREGEALHDESRRFLRKVSKSLYCRKEVEAYRKVFGKRAADKHAAAKHFYFDPSWKSFNSLKKHLLANNTSITRINEI</sequence>
<reference evidence="1 2" key="1">
    <citation type="submission" date="2022-02" db="EMBL/GenBank/DDBJ databases">
        <title>Comparative genomics of the first Antarctic Pseudomonas spp. capable of biotransforming 2,4,6-Trinitrotoluene.</title>
        <authorList>
            <person name="Cabrera M.A."/>
            <person name="Marquez S.L."/>
            <person name="Perez-Donoso J.M."/>
        </authorList>
    </citation>
    <scope>NUCLEOTIDE SEQUENCE [LARGE SCALE GENOMIC DNA]</scope>
    <source>
        <strain evidence="1 2">TNT19</strain>
    </source>
</reference>
<comment type="caution">
    <text evidence="1">The sequence shown here is derived from an EMBL/GenBank/DDBJ whole genome shotgun (WGS) entry which is preliminary data.</text>
</comment>
<organism evidence="1 2">
    <name type="scientific">Pseudomonas violetae</name>
    <dbReference type="NCBI Taxonomy" id="2915813"/>
    <lineage>
        <taxon>Bacteria</taxon>
        <taxon>Pseudomonadati</taxon>
        <taxon>Pseudomonadota</taxon>
        <taxon>Gammaproteobacteria</taxon>
        <taxon>Pseudomonadales</taxon>
        <taxon>Pseudomonadaceae</taxon>
        <taxon>Pseudomonas</taxon>
    </lineage>
</organism>
<accession>A0ABT0F010</accession>
<dbReference type="RefSeq" id="WP_247291542.1">
    <property type="nucleotide sequence ID" value="NZ_JAKNRW010000009.1"/>
</dbReference>
<evidence type="ECO:0000313" key="1">
    <source>
        <dbReference type="EMBL" id="MCK1791189.1"/>
    </source>
</evidence>